<gene>
    <name evidence="1" type="ORF">ACCAA_890011</name>
</gene>
<keyword evidence="2" id="KW-1185">Reference proteome</keyword>
<evidence type="ECO:0000313" key="2">
    <source>
        <dbReference type="Proteomes" id="UP000199169"/>
    </source>
</evidence>
<sequence>MIKANWIVGLLALALFSHAQYQGWSLFDRTAAAQTARVAGTAGRGAHK</sequence>
<proteinExistence type="predicted"/>
<name>A0A1A8XZI1_9PROT</name>
<accession>A0A1A8XZI1</accession>
<protein>
    <submittedName>
        <fullName evidence="1">Uncharacterized protein</fullName>
    </submittedName>
</protein>
<dbReference type="RefSeq" id="WP_186409213.1">
    <property type="nucleotide sequence ID" value="NZ_FLQX01000170.1"/>
</dbReference>
<dbReference type="Proteomes" id="UP000199169">
    <property type="component" value="Unassembled WGS sequence"/>
</dbReference>
<dbReference type="STRING" id="1860102.ACCAA_890011"/>
<dbReference type="EMBL" id="FLQX01000170">
    <property type="protein sequence ID" value="SBT10131.1"/>
    <property type="molecule type" value="Genomic_DNA"/>
</dbReference>
<evidence type="ECO:0000313" key="1">
    <source>
        <dbReference type="EMBL" id="SBT10131.1"/>
    </source>
</evidence>
<organism evidence="1 2">
    <name type="scientific">Candidatus Accumulibacter aalborgensis</name>
    <dbReference type="NCBI Taxonomy" id="1860102"/>
    <lineage>
        <taxon>Bacteria</taxon>
        <taxon>Pseudomonadati</taxon>
        <taxon>Pseudomonadota</taxon>
        <taxon>Betaproteobacteria</taxon>
        <taxon>Candidatus Accumulibacter</taxon>
    </lineage>
</organism>
<reference evidence="2" key="1">
    <citation type="submission" date="2016-06" db="EMBL/GenBank/DDBJ databases">
        <authorList>
            <person name="McIlroy S.J."/>
            <person name="Karst S.M."/>
            <person name="Albertsen M."/>
        </authorList>
    </citation>
    <scope>NUCLEOTIDE SEQUENCE [LARGE SCALE GENOMIC DNA]</scope>
</reference>
<dbReference type="AlphaFoldDB" id="A0A1A8XZI1"/>